<feature type="region of interest" description="Disordered" evidence="1">
    <location>
        <begin position="239"/>
        <end position="284"/>
    </location>
</feature>
<feature type="domain" description="Phage shock protein PspC N-terminal" evidence="3">
    <location>
        <begin position="65"/>
        <end position="115"/>
    </location>
</feature>
<proteinExistence type="predicted"/>
<evidence type="ECO:0000313" key="4">
    <source>
        <dbReference type="EMBL" id="QHO68798.1"/>
    </source>
</evidence>
<dbReference type="RefSeq" id="WP_161885157.1">
    <property type="nucleotide sequence ID" value="NZ_CP017146.1"/>
</dbReference>
<name>A0A7L5AEJ2_9MICO</name>
<feature type="compositionally biased region" description="Pro residues" evidence="1">
    <location>
        <begin position="31"/>
        <end position="42"/>
    </location>
</feature>
<keyword evidence="2" id="KW-0812">Transmembrane</keyword>
<keyword evidence="2" id="KW-1133">Transmembrane helix</keyword>
<feature type="transmembrane region" description="Helical" evidence="2">
    <location>
        <begin position="346"/>
        <end position="367"/>
    </location>
</feature>
<feature type="compositionally biased region" description="Polar residues" evidence="1">
    <location>
        <begin position="1"/>
        <end position="13"/>
    </location>
</feature>
<dbReference type="EMBL" id="CP017146">
    <property type="protein sequence ID" value="QHO68798.1"/>
    <property type="molecule type" value="Genomic_DNA"/>
</dbReference>
<feature type="transmembrane region" description="Helical" evidence="2">
    <location>
        <begin position="405"/>
        <end position="424"/>
    </location>
</feature>
<gene>
    <name evidence="4" type="ORF">BHD05_03235</name>
</gene>
<accession>A0A7L5AEJ2</accession>
<feature type="transmembrane region" description="Helical" evidence="2">
    <location>
        <begin position="172"/>
        <end position="190"/>
    </location>
</feature>
<organism evidence="4 5">
    <name type="scientific">Marisediminicola antarctica</name>
    <dbReference type="NCBI Taxonomy" id="674079"/>
    <lineage>
        <taxon>Bacteria</taxon>
        <taxon>Bacillati</taxon>
        <taxon>Actinomycetota</taxon>
        <taxon>Actinomycetes</taxon>
        <taxon>Micrococcales</taxon>
        <taxon>Microbacteriaceae</taxon>
        <taxon>Marisediminicola</taxon>
    </lineage>
</organism>
<keyword evidence="2" id="KW-0472">Membrane</keyword>
<evidence type="ECO:0000256" key="1">
    <source>
        <dbReference type="SAM" id="MobiDB-lite"/>
    </source>
</evidence>
<dbReference type="Proteomes" id="UP000464507">
    <property type="component" value="Chromosome"/>
</dbReference>
<evidence type="ECO:0000259" key="3">
    <source>
        <dbReference type="Pfam" id="PF04024"/>
    </source>
</evidence>
<dbReference type="InterPro" id="IPR007168">
    <property type="entry name" value="Phageshock_PspC_N"/>
</dbReference>
<feature type="transmembrane region" description="Helical" evidence="2">
    <location>
        <begin position="133"/>
        <end position="152"/>
    </location>
</feature>
<protein>
    <recommendedName>
        <fullName evidence="3">Phage shock protein PspC N-terminal domain-containing protein</fullName>
    </recommendedName>
</protein>
<evidence type="ECO:0000256" key="2">
    <source>
        <dbReference type="SAM" id="Phobius"/>
    </source>
</evidence>
<feature type="transmembrane region" description="Helical" evidence="2">
    <location>
        <begin position="86"/>
        <end position="113"/>
    </location>
</feature>
<feature type="region of interest" description="Disordered" evidence="1">
    <location>
        <begin position="1"/>
        <end position="49"/>
    </location>
</feature>
<evidence type="ECO:0000313" key="5">
    <source>
        <dbReference type="Proteomes" id="UP000464507"/>
    </source>
</evidence>
<dbReference type="Pfam" id="PF04024">
    <property type="entry name" value="PspC"/>
    <property type="match status" value="1"/>
</dbReference>
<feature type="transmembrane region" description="Helical" evidence="2">
    <location>
        <begin position="373"/>
        <end position="393"/>
    </location>
</feature>
<keyword evidence="5" id="KW-1185">Reference proteome</keyword>
<sequence>MPTETNPENPSDQPETRPGTQSESPSGTQPEPQPQPETPPAAPSGATPPRSNRFFSWMRSLDIPRQPGWIGGVCAGIASRIGIDPIIVRGIVVVLAVLGAPLLLAYAAAWMMLPDRTGRIHAEELGRGDFEPAVAGAGLLVLLSLLPGFWFGDIGWGLPYIGGGDFGGFARAVWTLAIIAAAIWFVIWIVRRSGRGSAQQADAASPAYGQPAYGQPAYGQPAYGQPAYGQPAYSMPGSSAASSPGAFPTSAPTTASSYAPNNAPGTAATSPMATAPAGPPPTDATELAAWTAQQTRFKQERDEFVKSEEEAKRAAFAAHAEEQRRIREERAAAYREERQLTRSNPFYTLVAIGLALVVGALVTLVVGEFAFTTQGLVAGLASALAVLGAAIVINGIRGKRSGGSSGLAVVVAIALVGAGAVNGFNSVDFVAGGARFMAIAGDDTEFAPSHADGRSQDFVVGVGDAVIDLTGYWDGQTGSLPRPASVDIVGGLGDITVILPRNEFATVDPIVGWGALSTPDGDFAPGSYDLTLEFGPEGETAGATDRWLNIDVIVGAGDLTITTEGDR</sequence>
<dbReference type="AlphaFoldDB" id="A0A7L5AEJ2"/>
<feature type="compositionally biased region" description="Low complexity" evidence="1">
    <location>
        <begin position="21"/>
        <end position="30"/>
    </location>
</feature>
<dbReference type="KEGG" id="mant:BHD05_03235"/>
<reference evidence="4 5" key="1">
    <citation type="submission" date="2016-09" db="EMBL/GenBank/DDBJ databases">
        <title>Complete genome sequence of microbes from the polar regions.</title>
        <authorList>
            <person name="Liao L."/>
            <person name="Chen B."/>
        </authorList>
    </citation>
    <scope>NUCLEOTIDE SEQUENCE [LARGE SCALE GENOMIC DNA]</scope>
    <source>
        <strain evidence="4 5">ZS314</strain>
    </source>
</reference>
<feature type="compositionally biased region" description="Low complexity" evidence="1">
    <location>
        <begin position="239"/>
        <end position="276"/>
    </location>
</feature>
<dbReference type="OrthoDB" id="7359894at2"/>